<accession>A0ABR0SDR1</accession>
<dbReference type="PANTHER" id="PTHR40788:SF2">
    <property type="entry name" value="CLR5 DOMAIN-CONTAINING PROTEIN"/>
    <property type="match status" value="1"/>
</dbReference>
<evidence type="ECO:0000313" key="2">
    <source>
        <dbReference type="Proteomes" id="UP001338125"/>
    </source>
</evidence>
<comment type="caution">
    <text evidence="1">The sequence shown here is derived from an EMBL/GenBank/DDBJ whole genome shotgun (WGS) entry which is preliminary data.</text>
</comment>
<reference evidence="1 2" key="1">
    <citation type="submission" date="2024-01" db="EMBL/GenBank/DDBJ databases">
        <title>Complete genome of Cladobotryum mycophilum ATHUM6906.</title>
        <authorList>
            <person name="Christinaki A.C."/>
            <person name="Myridakis A.I."/>
            <person name="Kouvelis V.N."/>
        </authorList>
    </citation>
    <scope>NUCLEOTIDE SEQUENCE [LARGE SCALE GENOMIC DNA]</scope>
    <source>
        <strain evidence="1 2">ATHUM6906</strain>
    </source>
</reference>
<gene>
    <name evidence="1" type="ORF">PT974_08235</name>
</gene>
<dbReference type="PANTHER" id="PTHR40788">
    <property type="entry name" value="CLR5 DOMAIN-CONTAINING PROTEIN-RELATED"/>
    <property type="match status" value="1"/>
</dbReference>
<evidence type="ECO:0000313" key="1">
    <source>
        <dbReference type="EMBL" id="KAK5989972.1"/>
    </source>
</evidence>
<dbReference type="Proteomes" id="UP001338125">
    <property type="component" value="Unassembled WGS sequence"/>
</dbReference>
<name>A0ABR0SDR1_9HYPO</name>
<keyword evidence="2" id="KW-1185">Reference proteome</keyword>
<sequence>MHDFSPEGLFHVPIKPEPHLKTQIETNGFESLAVMASEAPYRLPAEMDLARIGSVLGAGARAAEDHILTLREDPADFVHYLL</sequence>
<dbReference type="EMBL" id="JAVFKD010000014">
    <property type="protein sequence ID" value="KAK5989972.1"/>
    <property type="molecule type" value="Genomic_DNA"/>
</dbReference>
<proteinExistence type="predicted"/>
<organism evidence="1 2">
    <name type="scientific">Cladobotryum mycophilum</name>
    <dbReference type="NCBI Taxonomy" id="491253"/>
    <lineage>
        <taxon>Eukaryota</taxon>
        <taxon>Fungi</taxon>
        <taxon>Dikarya</taxon>
        <taxon>Ascomycota</taxon>
        <taxon>Pezizomycotina</taxon>
        <taxon>Sordariomycetes</taxon>
        <taxon>Hypocreomycetidae</taxon>
        <taxon>Hypocreales</taxon>
        <taxon>Hypocreaceae</taxon>
        <taxon>Cladobotryum</taxon>
    </lineage>
</organism>
<protein>
    <submittedName>
        <fullName evidence="1">Uncharacterized protein</fullName>
    </submittedName>
</protein>